<organism evidence="2 3">
    <name type="scientific">Coniosporium apollinis</name>
    <dbReference type="NCBI Taxonomy" id="61459"/>
    <lineage>
        <taxon>Eukaryota</taxon>
        <taxon>Fungi</taxon>
        <taxon>Dikarya</taxon>
        <taxon>Ascomycota</taxon>
        <taxon>Pezizomycotina</taxon>
        <taxon>Dothideomycetes</taxon>
        <taxon>Dothideomycetes incertae sedis</taxon>
        <taxon>Coniosporium</taxon>
    </lineage>
</organism>
<sequence length="89" mass="9588">MSIWHDPAEAARDSFGARNRAAEELRRAKPSSSTSVPAPAPVVASTTPSYGELITLERVEVVLDPETKHALLSALIHQIVADFHDNEAA</sequence>
<dbReference type="Proteomes" id="UP001172684">
    <property type="component" value="Unassembled WGS sequence"/>
</dbReference>
<proteinExistence type="predicted"/>
<name>A0ABQ9P1L7_9PEZI</name>
<comment type="caution">
    <text evidence="2">The sequence shown here is derived from an EMBL/GenBank/DDBJ whole genome shotgun (WGS) entry which is preliminary data.</text>
</comment>
<dbReference type="EMBL" id="JAPDRL010000007">
    <property type="protein sequence ID" value="KAJ9668505.1"/>
    <property type="molecule type" value="Genomic_DNA"/>
</dbReference>
<evidence type="ECO:0000256" key="1">
    <source>
        <dbReference type="SAM" id="MobiDB-lite"/>
    </source>
</evidence>
<keyword evidence="3" id="KW-1185">Reference proteome</keyword>
<gene>
    <name evidence="2" type="ORF">H2201_001553</name>
</gene>
<feature type="region of interest" description="Disordered" evidence="1">
    <location>
        <begin position="1"/>
        <end position="44"/>
    </location>
</feature>
<feature type="compositionally biased region" description="Low complexity" evidence="1">
    <location>
        <begin position="30"/>
        <end position="44"/>
    </location>
</feature>
<accession>A0ABQ9P1L7</accession>
<reference evidence="2" key="1">
    <citation type="submission" date="2022-10" db="EMBL/GenBank/DDBJ databases">
        <title>Culturing micro-colonial fungi from biological soil crusts in the Mojave desert and describing Neophaeococcomyces mojavensis, and introducing the new genera and species Taxawa tesnikishii.</title>
        <authorList>
            <person name="Kurbessoian T."/>
            <person name="Stajich J.E."/>
        </authorList>
    </citation>
    <scope>NUCLEOTIDE SEQUENCE</scope>
    <source>
        <strain evidence="2">TK_1</strain>
    </source>
</reference>
<protein>
    <submittedName>
        <fullName evidence="2">Uncharacterized protein</fullName>
    </submittedName>
</protein>
<evidence type="ECO:0000313" key="3">
    <source>
        <dbReference type="Proteomes" id="UP001172684"/>
    </source>
</evidence>
<feature type="compositionally biased region" description="Basic and acidic residues" evidence="1">
    <location>
        <begin position="1"/>
        <end position="12"/>
    </location>
</feature>
<evidence type="ECO:0000313" key="2">
    <source>
        <dbReference type="EMBL" id="KAJ9668505.1"/>
    </source>
</evidence>